<keyword evidence="1" id="KW-1133">Transmembrane helix</keyword>
<name>A0ABT0TS34_9FLAO</name>
<feature type="transmembrane region" description="Helical" evidence="1">
    <location>
        <begin position="47"/>
        <end position="67"/>
    </location>
</feature>
<protein>
    <submittedName>
        <fullName evidence="2">Uncharacterized protein</fullName>
    </submittedName>
</protein>
<keyword evidence="1" id="KW-0472">Membrane</keyword>
<dbReference type="EMBL" id="JAMLJM010000015">
    <property type="protein sequence ID" value="MCL9810106.1"/>
    <property type="molecule type" value="Genomic_DNA"/>
</dbReference>
<feature type="transmembrane region" description="Helical" evidence="1">
    <location>
        <begin position="73"/>
        <end position="91"/>
    </location>
</feature>
<dbReference type="Proteomes" id="UP001317191">
    <property type="component" value="Unassembled WGS sequence"/>
</dbReference>
<accession>A0ABT0TS34</accession>
<reference evidence="2 3" key="1">
    <citation type="submission" date="2022-05" db="EMBL/GenBank/DDBJ databases">
        <title>Flavobacterium sp., isolated from activated sludge.</title>
        <authorList>
            <person name="Ran Q."/>
        </authorList>
    </citation>
    <scope>NUCLEOTIDE SEQUENCE [LARGE SCALE GENOMIC DNA]</scope>
    <source>
        <strain evidence="2 3">HXWNR70</strain>
    </source>
</reference>
<comment type="caution">
    <text evidence="2">The sequence shown here is derived from an EMBL/GenBank/DDBJ whole genome shotgun (WGS) entry which is preliminary data.</text>
</comment>
<dbReference type="RefSeq" id="WP_250593495.1">
    <property type="nucleotide sequence ID" value="NZ_JAMLJM010000015.1"/>
</dbReference>
<feature type="transmembrane region" description="Helical" evidence="1">
    <location>
        <begin position="103"/>
        <end position="121"/>
    </location>
</feature>
<keyword evidence="3" id="KW-1185">Reference proteome</keyword>
<evidence type="ECO:0000313" key="3">
    <source>
        <dbReference type="Proteomes" id="UP001317191"/>
    </source>
</evidence>
<sequence length="324" mass="38332">MEILLVHIILGVGLFFLINWIGKHSYSIGYMEISIFVKTEEAPALNFLIRVLTPIVYIIIVSTSLYYFGLDKFVWNIYLVNIYYILFRLIFNLATNRGLLLNWYRQFLYWTAIVVISYFTYEKLIKVKANILPDFTTVANELWIIILIFIFQVANNLRFSQEATQKRKDKYLKSCYHYFKRFYGQFIKDLTNNEILESIVYAIIIYEDFNRPKIARQIENLKFKLTKKPHTLGVMQVRSDKLISDLESVKIGTEKIVNAYKKYLENPTENSSDYFDWYAKNYIINDYNVGTSYNGEVNELADIIKNTFYKDTNDTLDPNKKNAL</sequence>
<keyword evidence="1" id="KW-0812">Transmembrane</keyword>
<evidence type="ECO:0000313" key="2">
    <source>
        <dbReference type="EMBL" id="MCL9810106.1"/>
    </source>
</evidence>
<proteinExistence type="predicted"/>
<feature type="transmembrane region" description="Helical" evidence="1">
    <location>
        <begin position="6"/>
        <end position="26"/>
    </location>
</feature>
<gene>
    <name evidence="2" type="ORF">NAT50_12140</name>
</gene>
<feature type="transmembrane region" description="Helical" evidence="1">
    <location>
        <begin position="141"/>
        <end position="159"/>
    </location>
</feature>
<evidence type="ECO:0000256" key="1">
    <source>
        <dbReference type="SAM" id="Phobius"/>
    </source>
</evidence>
<organism evidence="2 3">
    <name type="scientific">Flavobacterium luminosum</name>
    <dbReference type="NCBI Taxonomy" id="2949086"/>
    <lineage>
        <taxon>Bacteria</taxon>
        <taxon>Pseudomonadati</taxon>
        <taxon>Bacteroidota</taxon>
        <taxon>Flavobacteriia</taxon>
        <taxon>Flavobacteriales</taxon>
        <taxon>Flavobacteriaceae</taxon>
        <taxon>Flavobacterium</taxon>
    </lineage>
</organism>